<name>A0ABQ9GMB3_9NEOP</name>
<dbReference type="EMBL" id="JARBHB010000011">
    <property type="protein sequence ID" value="KAJ8873162.1"/>
    <property type="molecule type" value="Genomic_DNA"/>
</dbReference>
<comment type="caution">
    <text evidence="1">The sequence shown here is derived from an EMBL/GenBank/DDBJ whole genome shotgun (WGS) entry which is preliminary data.</text>
</comment>
<evidence type="ECO:0000313" key="2">
    <source>
        <dbReference type="Proteomes" id="UP001159363"/>
    </source>
</evidence>
<sequence>MQQIYSWTPSQLLTRDLWDDEADTPIYKASPSTSISAVLHTFGRLQKVEAVLNAQPLCPLSFDTYNLSALTP</sequence>
<proteinExistence type="predicted"/>
<organism evidence="1 2">
    <name type="scientific">Dryococelus australis</name>
    <dbReference type="NCBI Taxonomy" id="614101"/>
    <lineage>
        <taxon>Eukaryota</taxon>
        <taxon>Metazoa</taxon>
        <taxon>Ecdysozoa</taxon>
        <taxon>Arthropoda</taxon>
        <taxon>Hexapoda</taxon>
        <taxon>Insecta</taxon>
        <taxon>Pterygota</taxon>
        <taxon>Neoptera</taxon>
        <taxon>Polyneoptera</taxon>
        <taxon>Phasmatodea</taxon>
        <taxon>Verophasmatodea</taxon>
        <taxon>Anareolatae</taxon>
        <taxon>Phasmatidae</taxon>
        <taxon>Eurycanthinae</taxon>
        <taxon>Dryococelus</taxon>
    </lineage>
</organism>
<reference evidence="1 2" key="1">
    <citation type="submission" date="2023-02" db="EMBL/GenBank/DDBJ databases">
        <title>LHISI_Scaffold_Assembly.</title>
        <authorList>
            <person name="Stuart O.P."/>
            <person name="Cleave R."/>
            <person name="Magrath M.J.L."/>
            <person name="Mikheyev A.S."/>
        </authorList>
    </citation>
    <scope>NUCLEOTIDE SEQUENCE [LARGE SCALE GENOMIC DNA]</scope>
    <source>
        <strain evidence="1">Daus_M_001</strain>
        <tissue evidence="1">Leg muscle</tissue>
    </source>
</reference>
<evidence type="ECO:0000313" key="1">
    <source>
        <dbReference type="EMBL" id="KAJ8873162.1"/>
    </source>
</evidence>
<gene>
    <name evidence="1" type="ORF">PR048_026779</name>
</gene>
<protein>
    <submittedName>
        <fullName evidence="1">Uncharacterized protein</fullName>
    </submittedName>
</protein>
<accession>A0ABQ9GMB3</accession>
<dbReference type="Proteomes" id="UP001159363">
    <property type="component" value="Chromosome 10"/>
</dbReference>
<keyword evidence="2" id="KW-1185">Reference proteome</keyword>